<accession>A0ABU8EN93</accession>
<protein>
    <submittedName>
        <fullName evidence="1">DUF354 domain-containing protein</fullName>
    </submittedName>
</protein>
<dbReference type="EMBL" id="JBAWKS010000001">
    <property type="protein sequence ID" value="MEI4548445.1"/>
    <property type="molecule type" value="Genomic_DNA"/>
</dbReference>
<evidence type="ECO:0000313" key="1">
    <source>
        <dbReference type="EMBL" id="MEI4548445.1"/>
    </source>
</evidence>
<dbReference type="Proteomes" id="UP001382455">
    <property type="component" value="Unassembled WGS sequence"/>
</dbReference>
<keyword evidence="2" id="KW-1185">Reference proteome</keyword>
<dbReference type="Pfam" id="PF04007">
    <property type="entry name" value="DUF354"/>
    <property type="match status" value="1"/>
</dbReference>
<sequence>MRVWIDLVNSPHVVFFLPIIKRLKQEGVEVEVTYRNFAQTAQLVKKHNLDATLIDGHGGKNKLAKVFSLIARTVALFRYAKNKEFDVALSHNSYFQLASAKLLGIPSLTSMDFEGQPANHIAFRLASIVSLPTAFPQQNALKFGAKQIRRYSGLKEDICLADFQKTANYSSVIQEAFALSENEMRKPLVVVRPPPTLALYHNNDESFFDLCLTRLCEIDVTVLVLPRVESQKVALESKFPNFKFSERVLDGLQLVNCADAVISGGGSMNREAACLNTPAYTLFSGELPNVDKQLEKQGLLIALNNELQIKNLDIKKKETVRNAANQQAISDFMSHINELKQAG</sequence>
<name>A0ABU8EN93_9GAMM</name>
<gene>
    <name evidence="1" type="ORF">WAE96_01825</name>
</gene>
<evidence type="ECO:0000313" key="2">
    <source>
        <dbReference type="Proteomes" id="UP001382455"/>
    </source>
</evidence>
<organism evidence="1 2">
    <name type="scientific">Pseudoalteromonas spongiae</name>
    <dbReference type="NCBI Taxonomy" id="298657"/>
    <lineage>
        <taxon>Bacteria</taxon>
        <taxon>Pseudomonadati</taxon>
        <taxon>Pseudomonadota</taxon>
        <taxon>Gammaproteobacteria</taxon>
        <taxon>Alteromonadales</taxon>
        <taxon>Pseudoalteromonadaceae</taxon>
        <taxon>Pseudoalteromonas</taxon>
    </lineage>
</organism>
<comment type="caution">
    <text evidence="1">The sequence shown here is derived from an EMBL/GenBank/DDBJ whole genome shotgun (WGS) entry which is preliminary data.</text>
</comment>
<dbReference type="RefSeq" id="WP_336434401.1">
    <property type="nucleotide sequence ID" value="NZ_JBAWKS010000001.1"/>
</dbReference>
<proteinExistence type="predicted"/>
<dbReference type="SUPFAM" id="SSF53756">
    <property type="entry name" value="UDP-Glycosyltransferase/glycogen phosphorylase"/>
    <property type="match status" value="1"/>
</dbReference>
<dbReference type="InterPro" id="IPR007152">
    <property type="entry name" value="DUF354"/>
</dbReference>
<reference evidence="1 2" key="1">
    <citation type="submission" date="2023-12" db="EMBL/GenBank/DDBJ databases">
        <title>Friends and Foes: Symbiotic and Algicidal bacterial influence on Karenia brevis blooms.</title>
        <authorList>
            <person name="Fei C."/>
            <person name="Mohamed A.R."/>
            <person name="Booker A."/>
            <person name="Arshad M."/>
            <person name="Klass S."/>
            <person name="Ahn S."/>
            <person name="Gilbert P.M."/>
            <person name="Heil C.A."/>
            <person name="Martinez J.M."/>
            <person name="Amin S.A."/>
        </authorList>
    </citation>
    <scope>NUCLEOTIDE SEQUENCE [LARGE SCALE GENOMIC DNA]</scope>
    <source>
        <strain evidence="1 2">CE15</strain>
    </source>
</reference>
<dbReference type="PANTHER" id="PTHR39662:SF1">
    <property type="entry name" value="DUF354 DOMAIN-CONTAINING PROTEIN"/>
    <property type="match status" value="1"/>
</dbReference>
<dbReference type="PANTHER" id="PTHR39662">
    <property type="entry name" value="DUF354 DOMAIN-CONTAINING PROTEIN-RELATED"/>
    <property type="match status" value="1"/>
</dbReference>